<keyword evidence="2" id="KW-1185">Reference proteome</keyword>
<organism evidence="1 2">
    <name type="scientific">Colletotrichum siamense</name>
    <name type="common">Anthracnose fungus</name>
    <dbReference type="NCBI Taxonomy" id="690259"/>
    <lineage>
        <taxon>Eukaryota</taxon>
        <taxon>Fungi</taxon>
        <taxon>Dikarya</taxon>
        <taxon>Ascomycota</taxon>
        <taxon>Pezizomycotina</taxon>
        <taxon>Sordariomycetes</taxon>
        <taxon>Hypocreomycetidae</taxon>
        <taxon>Glomerellales</taxon>
        <taxon>Glomerellaceae</taxon>
        <taxon>Colletotrichum</taxon>
        <taxon>Colletotrichum gloeosporioides species complex</taxon>
    </lineage>
</organism>
<protein>
    <submittedName>
        <fullName evidence="1">Uncharacterized protein</fullName>
    </submittedName>
</protein>
<dbReference type="Pfam" id="PF12311">
    <property type="entry name" value="DUF3632"/>
    <property type="match status" value="1"/>
</dbReference>
<name>A0A9P5ESS1_COLSI</name>
<dbReference type="InterPro" id="IPR022085">
    <property type="entry name" value="OpdG"/>
</dbReference>
<reference evidence="1" key="1">
    <citation type="submission" date="2019-06" db="EMBL/GenBank/DDBJ databases">
        <authorList>
            <person name="Gan P."/>
            <person name="Shirasu K."/>
        </authorList>
    </citation>
    <scope>NUCLEOTIDE SEQUENCE [LARGE SCALE GENOMIC DNA]</scope>
    <source>
        <strain evidence="1">CAD2</strain>
    </source>
</reference>
<sequence>MSTSTSPSEKARAADFRHQVTQSFEADAQNLATETDKIDQLVSIQSFALKFIKDAARQSPEYQQGLNLLWHMFCITAQNLHQEDSFQDSLVSLLLWTKEYDCLYRQLHPNEVADGSWEWYGFARELQSSWEHLSTERNVSKMSNLAMFSAKCFALGVSDDIERTATWVMRNALETEEGTDGLVYLPSAAILVQNCAFKLFSLPLMRLQGTRSPEENGPATTGISAQKAGIHDVRFSQSRWLYWRRRFQEIGRHHDPTVASQAKKGFMAMISCGRLLDLSVLGELRFEKHLQQAMWEELKRSGKESVDGDEIDINLDWVDVDAESGLQQD</sequence>
<accession>A0A9P5ESS1</accession>
<proteinExistence type="predicted"/>
<gene>
    <name evidence="1" type="ORF">CGCSCA2_v006543</name>
</gene>
<dbReference type="EMBL" id="QPMT01000018">
    <property type="protein sequence ID" value="KAF4858988.1"/>
    <property type="molecule type" value="Genomic_DNA"/>
</dbReference>
<dbReference type="PANTHER" id="PTHR38797">
    <property type="entry name" value="NUCLEAR PORE COMPLEX PROTEIN NUP85-RELATED"/>
    <property type="match status" value="1"/>
</dbReference>
<comment type="caution">
    <text evidence="1">The sequence shown here is derived from an EMBL/GenBank/DDBJ whole genome shotgun (WGS) entry which is preliminary data.</text>
</comment>
<dbReference type="PANTHER" id="PTHR38797:SF4">
    <property type="entry name" value="NUCLEAR PORE COMPLEX PROTEIN NUP85"/>
    <property type="match status" value="1"/>
</dbReference>
<evidence type="ECO:0000313" key="1">
    <source>
        <dbReference type="EMBL" id="KAF4858988.1"/>
    </source>
</evidence>
<dbReference type="InterPro" id="IPR053204">
    <property type="entry name" value="Oxopyrrolidines_Biosynth-assoc"/>
</dbReference>
<evidence type="ECO:0000313" key="2">
    <source>
        <dbReference type="Proteomes" id="UP000711996"/>
    </source>
</evidence>
<dbReference type="AlphaFoldDB" id="A0A9P5ESS1"/>
<dbReference type="OrthoDB" id="5403091at2759"/>
<dbReference type="Proteomes" id="UP000711996">
    <property type="component" value="Unassembled WGS sequence"/>
</dbReference>